<evidence type="ECO:0000313" key="6">
    <source>
        <dbReference type="Proteomes" id="UP000283255"/>
    </source>
</evidence>
<dbReference type="Pfam" id="PF01491">
    <property type="entry name" value="Frataxin_Cyay"/>
    <property type="match status" value="1"/>
</dbReference>
<evidence type="ECO:0000256" key="1">
    <source>
        <dbReference type="ARBA" id="ARBA00008183"/>
    </source>
</evidence>
<dbReference type="PANTHER" id="PTHR16821:SF2">
    <property type="entry name" value="FRATAXIN, MITOCHONDRIAL"/>
    <property type="match status" value="1"/>
</dbReference>
<comment type="similarity">
    <text evidence="1 4">Belongs to the frataxin family.</text>
</comment>
<dbReference type="InterPro" id="IPR047584">
    <property type="entry name" value="CyaY"/>
</dbReference>
<proteinExistence type="inferred from homology"/>
<protein>
    <recommendedName>
        <fullName evidence="4">Iron-sulfur cluster assembly protein CyaY</fullName>
    </recommendedName>
</protein>
<keyword evidence="6" id="KW-1185">Reference proteome</keyword>
<dbReference type="HAMAP" id="MF_00142">
    <property type="entry name" value="CyaY"/>
    <property type="match status" value="1"/>
</dbReference>
<dbReference type="GO" id="GO:0005829">
    <property type="term" value="C:cytosol"/>
    <property type="evidence" value="ECO:0007669"/>
    <property type="project" value="TreeGrafter"/>
</dbReference>
<dbReference type="InterPro" id="IPR020895">
    <property type="entry name" value="Frataxin_CS"/>
</dbReference>
<comment type="function">
    <text evidence="4">Involved in iron-sulfur (Fe-S) cluster assembly. May act as a regulator of Fe-S biogenesis.</text>
</comment>
<dbReference type="OrthoDB" id="285675at2"/>
<reference evidence="5 6" key="2">
    <citation type="submission" date="2019-01" db="EMBL/GenBank/DDBJ databases">
        <title>Motilimonas pumilus sp. nov., isolated from the gut of sea cucumber (Apostichopus japonicus).</title>
        <authorList>
            <person name="Wang F.-Q."/>
            <person name="Ren L.-H."/>
            <person name="Lin Y.-W."/>
            <person name="Sun G.-H."/>
            <person name="Du Z.-J."/>
            <person name="Zhao J.-X."/>
            <person name="Liu X.-J."/>
            <person name="Liu L.-J."/>
        </authorList>
    </citation>
    <scope>NUCLEOTIDE SEQUENCE [LARGE SCALE GENOMIC DNA]</scope>
    <source>
        <strain evidence="5 6">PLHSC7-2</strain>
    </source>
</reference>
<dbReference type="EMBL" id="QZCH01000023">
    <property type="protein sequence ID" value="RJG41951.1"/>
    <property type="molecule type" value="Genomic_DNA"/>
</dbReference>
<evidence type="ECO:0000256" key="3">
    <source>
        <dbReference type="ARBA" id="ARBA00023004"/>
    </source>
</evidence>
<keyword evidence="3 4" id="KW-0408">Iron</keyword>
<evidence type="ECO:0000256" key="2">
    <source>
        <dbReference type="ARBA" id="ARBA00022723"/>
    </source>
</evidence>
<dbReference type="GO" id="GO:0008198">
    <property type="term" value="F:ferrous iron binding"/>
    <property type="evidence" value="ECO:0007669"/>
    <property type="project" value="TreeGrafter"/>
</dbReference>
<dbReference type="PROSITE" id="PS50810">
    <property type="entry name" value="FRATAXIN_2"/>
    <property type="match status" value="1"/>
</dbReference>
<evidence type="ECO:0000256" key="4">
    <source>
        <dbReference type="HAMAP-Rule" id="MF_00142"/>
    </source>
</evidence>
<dbReference type="AlphaFoldDB" id="A0A418YBT4"/>
<comment type="caution">
    <text evidence="5">The sequence shown here is derived from an EMBL/GenBank/DDBJ whole genome shotgun (WGS) entry which is preliminary data.</text>
</comment>
<dbReference type="InterPro" id="IPR002908">
    <property type="entry name" value="Frataxin/CyaY"/>
</dbReference>
<dbReference type="SUPFAM" id="SSF55387">
    <property type="entry name" value="Frataxin/Nqo15-like"/>
    <property type="match status" value="1"/>
</dbReference>
<dbReference type="PANTHER" id="PTHR16821">
    <property type="entry name" value="FRATAXIN"/>
    <property type="match status" value="1"/>
</dbReference>
<dbReference type="InterPro" id="IPR036524">
    <property type="entry name" value="Frataxin/CyaY_sf"/>
</dbReference>
<organism evidence="5 6">
    <name type="scientific">Motilimonas pumila</name>
    <dbReference type="NCBI Taxonomy" id="2303987"/>
    <lineage>
        <taxon>Bacteria</taxon>
        <taxon>Pseudomonadati</taxon>
        <taxon>Pseudomonadota</taxon>
        <taxon>Gammaproteobacteria</taxon>
        <taxon>Alteromonadales</taxon>
        <taxon>Alteromonadales genera incertae sedis</taxon>
        <taxon>Motilimonas</taxon>
    </lineage>
</organism>
<dbReference type="GO" id="GO:0008199">
    <property type="term" value="F:ferric iron binding"/>
    <property type="evidence" value="ECO:0007669"/>
    <property type="project" value="InterPro"/>
</dbReference>
<accession>A0A418YBT4</accession>
<dbReference type="RefSeq" id="WP_119911757.1">
    <property type="nucleotide sequence ID" value="NZ_QZCH01000023.1"/>
</dbReference>
<gene>
    <name evidence="4 5" type="primary">cyaY</name>
    <name evidence="5" type="ORF">D1Z90_15790</name>
</gene>
<name>A0A418YBT4_9GAMM</name>
<dbReference type="PROSITE" id="PS01344">
    <property type="entry name" value="FRATAXIN_1"/>
    <property type="match status" value="1"/>
</dbReference>
<evidence type="ECO:0000313" key="5">
    <source>
        <dbReference type="EMBL" id="RJG41951.1"/>
    </source>
</evidence>
<sequence length="109" mass="12806">MAMNDSEFHQLADDFYQLLTEKVEVYEDDLDWELNGSVLELEFADESKIIINRQEPLHQIWVATKFNGHHFEYTDSKQWIDNREGGELLSFLEDAIEKQSGIRLQLTDA</sequence>
<dbReference type="Gene3D" id="3.30.920.10">
    <property type="entry name" value="Frataxin/CyaY"/>
    <property type="match status" value="1"/>
</dbReference>
<reference evidence="5 6" key="1">
    <citation type="submission" date="2018-09" db="EMBL/GenBank/DDBJ databases">
        <authorList>
            <person name="Wang F."/>
        </authorList>
    </citation>
    <scope>NUCLEOTIDE SEQUENCE [LARGE SCALE GENOMIC DNA]</scope>
    <source>
        <strain evidence="5 6">PLHSC7-2</strain>
    </source>
</reference>
<dbReference type="GO" id="GO:0016226">
    <property type="term" value="P:iron-sulfur cluster assembly"/>
    <property type="evidence" value="ECO:0007669"/>
    <property type="project" value="UniProtKB-UniRule"/>
</dbReference>
<dbReference type="Proteomes" id="UP000283255">
    <property type="component" value="Unassembled WGS sequence"/>
</dbReference>
<dbReference type="SMART" id="SM01219">
    <property type="entry name" value="Frataxin_Cyay"/>
    <property type="match status" value="1"/>
</dbReference>
<keyword evidence="2 4" id="KW-0479">Metal-binding</keyword>
<dbReference type="NCBIfam" id="TIGR03421">
    <property type="entry name" value="FeS_CyaY"/>
    <property type="match status" value="1"/>
</dbReference>